<gene>
    <name evidence="3" type="ORF">C0Q70_19822</name>
</gene>
<dbReference type="GO" id="GO:0048489">
    <property type="term" value="P:synaptic vesicle transport"/>
    <property type="evidence" value="ECO:0007669"/>
    <property type="project" value="TreeGrafter"/>
</dbReference>
<dbReference type="GO" id="GO:0007268">
    <property type="term" value="P:chemical synaptic transmission"/>
    <property type="evidence" value="ECO:0007669"/>
    <property type="project" value="TreeGrafter"/>
</dbReference>
<feature type="region of interest" description="Disordered" evidence="1">
    <location>
        <begin position="1393"/>
        <end position="1424"/>
    </location>
</feature>
<feature type="compositionally biased region" description="Basic and acidic residues" evidence="1">
    <location>
        <begin position="1580"/>
        <end position="1589"/>
    </location>
</feature>
<evidence type="ECO:0000313" key="4">
    <source>
        <dbReference type="Proteomes" id="UP000245119"/>
    </source>
</evidence>
<accession>A0A2T7NDV9</accession>
<dbReference type="InterPro" id="IPR028107">
    <property type="entry name" value="Spatacsin_C_dom"/>
</dbReference>
<organism evidence="3 4">
    <name type="scientific">Pomacea canaliculata</name>
    <name type="common">Golden apple snail</name>
    <dbReference type="NCBI Taxonomy" id="400727"/>
    <lineage>
        <taxon>Eukaryota</taxon>
        <taxon>Metazoa</taxon>
        <taxon>Spiralia</taxon>
        <taxon>Lophotrochozoa</taxon>
        <taxon>Mollusca</taxon>
        <taxon>Gastropoda</taxon>
        <taxon>Caenogastropoda</taxon>
        <taxon>Architaenioglossa</taxon>
        <taxon>Ampullarioidea</taxon>
        <taxon>Ampullariidae</taxon>
        <taxon>Pomacea</taxon>
    </lineage>
</organism>
<feature type="region of interest" description="Disordered" evidence="1">
    <location>
        <begin position="595"/>
        <end position="615"/>
    </location>
</feature>
<dbReference type="STRING" id="400727.A0A2T7NDV9"/>
<comment type="caution">
    <text evidence="3">The sequence shown here is derived from an EMBL/GenBank/DDBJ whole genome shotgun (WGS) entry which is preliminary data.</text>
</comment>
<dbReference type="PANTHER" id="PTHR13650:SF0">
    <property type="entry name" value="SPATACSIN"/>
    <property type="match status" value="1"/>
</dbReference>
<dbReference type="GO" id="GO:0005737">
    <property type="term" value="C:cytoplasm"/>
    <property type="evidence" value="ECO:0007669"/>
    <property type="project" value="TreeGrafter"/>
</dbReference>
<keyword evidence="4" id="KW-1185">Reference proteome</keyword>
<evidence type="ECO:0000256" key="1">
    <source>
        <dbReference type="SAM" id="MobiDB-lite"/>
    </source>
</evidence>
<feature type="region of interest" description="Disordered" evidence="1">
    <location>
        <begin position="1577"/>
        <end position="1607"/>
    </location>
</feature>
<evidence type="ECO:0000259" key="2">
    <source>
        <dbReference type="Pfam" id="PF14649"/>
    </source>
</evidence>
<dbReference type="GO" id="GO:0045202">
    <property type="term" value="C:synapse"/>
    <property type="evidence" value="ECO:0007669"/>
    <property type="project" value="TreeGrafter"/>
</dbReference>
<dbReference type="PANTHER" id="PTHR13650">
    <property type="entry name" value="SPATACSIN"/>
    <property type="match status" value="1"/>
</dbReference>
<dbReference type="GO" id="GO:0030424">
    <property type="term" value="C:axon"/>
    <property type="evidence" value="ECO:0007669"/>
    <property type="project" value="TreeGrafter"/>
</dbReference>
<dbReference type="GO" id="GO:0008088">
    <property type="term" value="P:axo-dendritic transport"/>
    <property type="evidence" value="ECO:0007669"/>
    <property type="project" value="TreeGrafter"/>
</dbReference>
<sequence>MKHGRIEPLGKWESIYWDKHSTGSDEISVMFAQDHNQTVSEVVIYNDRISVRRQIEFQPLKKAVEGFGQCKVTRMKLVGLESGYLLFIIDSHTLCTMEIINNVCVPCSWIPLPFETQKEGDVSDYQLSSDAVVVLDRKAQLLFLYSIHTGEHICQVDLEAAGLVAGSAISGGGGGGDERGGNAYLILWGISPDIQTLMWLDSNGIIHCIDLEKYVSSRPDKINLLKDVSRVSFGLGHHSLLQTCTKGSIRWRVLLASIHRERIRSPAGIWSSEKLVSTATSAKTVYRETRVTGFRDKTSDQLGLQKSQVVVDSIMCYSLPPGNLLQVGYKVTGSQCTSSTIQMTLQSGVNTDEKAICLVCMSSKMVYFHGLPANHHAVFGRNADEPLLILSPDDLTLLVPSGTQQEDIVSQMMTYSGSQWMEHLCQMNEWSSSSIPLHALEVGLQQRQLDTVSLFLHNKESLFSAKKAQVLQGRISTGQILPLPAQRSCSHTSSVMELVPALDLFIRAISGDMAGLATSHDFCLRLFNCCMEFFQNLLKDGLALQSDLGVTEEERAEEQNLTEALSIVIDYISQLRNVAHTIELKRKSLGRAVTDRSMSSSSATGKGVPEEPGVSVENKEDLTQKGFGNIAMPLAQAYLGNLSDDCSQQWPELLKTGLQVAWRHLHQRNISDAQSVLSNMGLNVATTLWKMSQFTTDRQLQQYIIHQLQTASALPSKNLYLVELLQNLYKAYPSSTIADCMKEKQDMLGPLWSAANPIAAFLSPVSSQVVTKVRDLASNTEGQMSESHVGPYCVVALLWLQQWDEETKDKVLLDAKILNGETSLATRSSLRNLWKFWLGRNNAHEAIKVLDAAVSTEQAANFLEEYIQDLSSSANFVQSHIKRHILRQRSSQFVHVLHTLQLCIEDQVSLLEGLFHVPHPLHGCLPEIMQTFHRQFAEYCTSHGFIVPLWQYCSIHELDVEILLPEDSSNAASWFMPFVCLHSFIRQPYDPSKMFAASLSVARVHWKSDDWTVAQLLKEGHTTAAIASMAYLPEGQEGEAFCGVMPDLLKSSLQRFPKLLAALLPPSADNSHFDISLYQLLEGNTPLDSRRLFGWQSTHTKAAEESVRFLPYFSHGELVRRFAANEKLNFSYYLKRGRPTYAFLAFLADEIDQGTTTLSQKRLHMACGVALWLAVKHFHSPQISSACVAFVEMMGRDSIVLRAYISAGEILRARNLHSISGPVEKRKEQLLACEQDVVALLQSCLKSKHRHGRQLVASLEEAVSDDIRREGLNSTGVEAALKWTLVMLICRHLRLPMSTRFLEGCAKEDCWLPFVWFAQLHQFPKTQLQNILHQFPSRHVRDHLYYVIANANTNTATVSMPDVKAVLTGGLASGSHDLRSSLYARIGVHAEREYSSSDEDDESGADSTDEPFRSTSHMPADDDIDVTEDSAASDVFRVIFAALATSDPWKSLLMHAVVLRNPLFAELAACCGASLLQSLCTWLVAMLAPQEHASFVEAHGKVAVQWKLAQLDQLIELYLQSHAESTLATAFFIFQPTSPLLPFLQFISECISWKNYERCKVPLDNFKDMISAASHTHFKASADRRRDNQLRQSPTSGGKNVKSEDPGEEVIGDADWLEHMAYHVLTYELTHSSSLYDVTHMLHLLAEENIALVFSFDVLDFGRLYKMMDVLHRCKVQDVHFPTFFSNPPNSAAYRTECQKVLNVLMTQGMYEDAYLFGHSAGLDLSHIVLKQEEADETESLDEKAYICGLSLSYLETKAADHVSQEVAALRDAIFTRMWQCRIKARVYHRMVEKGGGHREQEDILDALCDEEVVTLKPSPPDRNELLYKGTVPRPQMELSNKLNAEEREEMEKVIGELLSEGRIKECFQLASVLGGHSDDLLITHTCIGLSTGDITVDTIDPACRLLLLTEDKRTSLASFPSFSRSSSTISLASAAPNWNFLPSYQEEIICLMEELLARCRQARQCCLRIITVYKVSCLVGRSYADIVLSEEFSVLRELLKTDFPQRYSLAKEFLSTCTLSEAEVASFLVDEILKGLRIYLGGKDGFDVGASDSDNISTSDLIFRPTARGEVFSQLVGVCGEPALLGDRLLYSLAAMDIDSPDPSHAVLSMETELLIMAHECHTTACNMEGISSVLRAARICAQKLAAARQYQHMIRLLTGIGRYGEMTYIFDQLQQDHQFEMLLRKGIDKEDKLKIAILDYLKRFHGDDKDTYSMVALNFSMYREIAQMLDESGHRHLALLKDKPLEANKDVEETLKKCIQYFSDAAESYVKDKCYQHAHKCLRWARLANLQLQLLGSGVKVINLTAEEITAFVSAHPKFPEVFVVMEAYGKNADWAEGLFQHVVMNGDMRYLQDLRMYIRLTPALIENTLRRLKQVANKSSAVMPHIRKLMKYCPDVWTQYKIAMDLGLQDITKELVRSDSCGSYIKDMLASQP</sequence>
<evidence type="ECO:0000313" key="3">
    <source>
        <dbReference type="EMBL" id="PVD19335.1"/>
    </source>
</evidence>
<dbReference type="GO" id="GO:0007409">
    <property type="term" value="P:axonogenesis"/>
    <property type="evidence" value="ECO:0007669"/>
    <property type="project" value="TreeGrafter"/>
</dbReference>
<dbReference type="GO" id="GO:0030425">
    <property type="term" value="C:dendrite"/>
    <property type="evidence" value="ECO:0007669"/>
    <property type="project" value="TreeGrafter"/>
</dbReference>
<dbReference type="Pfam" id="PF14649">
    <property type="entry name" value="Spatacsin_C"/>
    <property type="match status" value="1"/>
</dbReference>
<proteinExistence type="predicted"/>
<reference evidence="3 4" key="1">
    <citation type="submission" date="2018-04" db="EMBL/GenBank/DDBJ databases">
        <title>The genome of golden apple snail Pomacea canaliculata provides insight into stress tolerance and invasive adaptation.</title>
        <authorList>
            <person name="Liu C."/>
            <person name="Liu B."/>
            <person name="Ren Y."/>
            <person name="Zhang Y."/>
            <person name="Wang H."/>
            <person name="Li S."/>
            <person name="Jiang F."/>
            <person name="Yin L."/>
            <person name="Zhang G."/>
            <person name="Qian W."/>
            <person name="Fan W."/>
        </authorList>
    </citation>
    <scope>NUCLEOTIDE SEQUENCE [LARGE SCALE GENOMIC DNA]</scope>
    <source>
        <strain evidence="3">SZHN2017</strain>
        <tissue evidence="3">Muscle</tissue>
    </source>
</reference>
<dbReference type="OrthoDB" id="2018754at2759"/>
<name>A0A2T7NDV9_POMCA</name>
<feature type="domain" description="Spatacsin C-terminal" evidence="2">
    <location>
        <begin position="2086"/>
        <end position="2376"/>
    </location>
</feature>
<dbReference type="InterPro" id="IPR028103">
    <property type="entry name" value="Spatacsin"/>
</dbReference>
<protein>
    <recommendedName>
        <fullName evidence="2">Spatacsin C-terminal domain-containing protein</fullName>
    </recommendedName>
</protein>
<feature type="compositionally biased region" description="Acidic residues" evidence="1">
    <location>
        <begin position="1396"/>
        <end position="1409"/>
    </location>
</feature>
<dbReference type="Proteomes" id="UP000245119">
    <property type="component" value="Linkage Group LG13"/>
</dbReference>
<dbReference type="EMBL" id="PZQS01000013">
    <property type="protein sequence ID" value="PVD19335.1"/>
    <property type="molecule type" value="Genomic_DNA"/>
</dbReference>